<organism evidence="1 2">
    <name type="scientific">Candidatus Daviesbacteria bacterium RIFCSPHIGHO2_02_FULL_36_13</name>
    <dbReference type="NCBI Taxonomy" id="1797768"/>
    <lineage>
        <taxon>Bacteria</taxon>
        <taxon>Candidatus Daviesiibacteriota</taxon>
    </lineage>
</organism>
<evidence type="ECO:0000313" key="2">
    <source>
        <dbReference type="Proteomes" id="UP000176902"/>
    </source>
</evidence>
<name>A0A1F5JMR1_9BACT</name>
<accession>A0A1F5JMR1</accession>
<sequence>MLQTLQRFDPIVYLSIDTSSFYEDDIKALRKGLNEKIGQYILLKFSQHLSEGQFEAMSNLTDGNEIIRRLQQSIPNMEDKLQEELENFKREYHI</sequence>
<proteinExistence type="predicted"/>
<evidence type="ECO:0000313" key="1">
    <source>
        <dbReference type="EMBL" id="OGE29954.1"/>
    </source>
</evidence>
<dbReference type="Proteomes" id="UP000176902">
    <property type="component" value="Unassembled WGS sequence"/>
</dbReference>
<reference evidence="1 2" key="1">
    <citation type="journal article" date="2016" name="Nat. Commun.">
        <title>Thousands of microbial genomes shed light on interconnected biogeochemical processes in an aquifer system.</title>
        <authorList>
            <person name="Anantharaman K."/>
            <person name="Brown C.T."/>
            <person name="Hug L.A."/>
            <person name="Sharon I."/>
            <person name="Castelle C.J."/>
            <person name="Probst A.J."/>
            <person name="Thomas B.C."/>
            <person name="Singh A."/>
            <person name="Wilkins M.J."/>
            <person name="Karaoz U."/>
            <person name="Brodie E.L."/>
            <person name="Williams K.H."/>
            <person name="Hubbard S.S."/>
            <person name="Banfield J.F."/>
        </authorList>
    </citation>
    <scope>NUCLEOTIDE SEQUENCE [LARGE SCALE GENOMIC DNA]</scope>
</reference>
<protein>
    <submittedName>
        <fullName evidence="1">Uncharacterized protein</fullName>
    </submittedName>
</protein>
<dbReference type="AlphaFoldDB" id="A0A1F5JMR1"/>
<gene>
    <name evidence="1" type="ORF">A3C59_02440</name>
</gene>
<dbReference type="STRING" id="1797768.A3C59_02440"/>
<comment type="caution">
    <text evidence="1">The sequence shown here is derived from an EMBL/GenBank/DDBJ whole genome shotgun (WGS) entry which is preliminary data.</text>
</comment>
<dbReference type="EMBL" id="MFCV01000049">
    <property type="protein sequence ID" value="OGE29954.1"/>
    <property type="molecule type" value="Genomic_DNA"/>
</dbReference>